<dbReference type="EMBL" id="KV453910">
    <property type="protein sequence ID" value="ODV80804.1"/>
    <property type="molecule type" value="Genomic_DNA"/>
</dbReference>
<comment type="subcellular location">
    <subcellularLocation>
        <location evidence="1">Membrane</location>
    </subcellularLocation>
</comment>
<organism evidence="4 5">
    <name type="scientific">Suhomyces tanzawaensis NRRL Y-17324</name>
    <dbReference type="NCBI Taxonomy" id="984487"/>
    <lineage>
        <taxon>Eukaryota</taxon>
        <taxon>Fungi</taxon>
        <taxon>Dikarya</taxon>
        <taxon>Ascomycota</taxon>
        <taxon>Saccharomycotina</taxon>
        <taxon>Pichiomycetes</taxon>
        <taxon>Debaryomycetaceae</taxon>
        <taxon>Suhomyces</taxon>
    </lineage>
</organism>
<evidence type="ECO:0000256" key="2">
    <source>
        <dbReference type="ARBA" id="ARBA00023136"/>
    </source>
</evidence>
<feature type="domain" description="RIC1 C-terminal alpha solenoid region" evidence="3">
    <location>
        <begin position="879"/>
        <end position="1038"/>
    </location>
</feature>
<dbReference type="PANTHER" id="PTHR22746">
    <property type="entry name" value="RAB6A-GEF COMPLEX PARTNER PROTEIN 1"/>
    <property type="match status" value="1"/>
</dbReference>
<dbReference type="GO" id="GO:0042147">
    <property type="term" value="P:retrograde transport, endosome to Golgi"/>
    <property type="evidence" value="ECO:0007669"/>
    <property type="project" value="TreeGrafter"/>
</dbReference>
<dbReference type="SUPFAM" id="SSF82171">
    <property type="entry name" value="DPP6 N-terminal domain-like"/>
    <property type="match status" value="1"/>
</dbReference>
<dbReference type="Pfam" id="PF07064">
    <property type="entry name" value="RIC1"/>
    <property type="match status" value="1"/>
</dbReference>
<name>A0A1E4SMP8_9ASCO</name>
<dbReference type="AlphaFoldDB" id="A0A1E4SMP8"/>
<protein>
    <submittedName>
        <fullName evidence="4">WD40 repeat protein</fullName>
    </submittedName>
</protein>
<dbReference type="GO" id="GO:0006886">
    <property type="term" value="P:intracellular protein transport"/>
    <property type="evidence" value="ECO:0007669"/>
    <property type="project" value="InterPro"/>
</dbReference>
<accession>A0A1E4SMP8</accession>
<dbReference type="InterPro" id="IPR040096">
    <property type="entry name" value="Ric1"/>
</dbReference>
<dbReference type="GO" id="GO:0034066">
    <property type="term" value="C:Ric1-Rgp1 guanyl-nucleotide exchange factor complex"/>
    <property type="evidence" value="ECO:0007669"/>
    <property type="project" value="InterPro"/>
</dbReference>
<proteinExistence type="predicted"/>
<evidence type="ECO:0000313" key="4">
    <source>
        <dbReference type="EMBL" id="ODV80804.1"/>
    </source>
</evidence>
<dbReference type="GO" id="GO:0000139">
    <property type="term" value="C:Golgi membrane"/>
    <property type="evidence" value="ECO:0007669"/>
    <property type="project" value="TreeGrafter"/>
</dbReference>
<dbReference type="GO" id="GO:0005829">
    <property type="term" value="C:cytosol"/>
    <property type="evidence" value="ECO:0007669"/>
    <property type="project" value="TreeGrafter"/>
</dbReference>
<dbReference type="GeneID" id="30983475"/>
<evidence type="ECO:0000256" key="1">
    <source>
        <dbReference type="ARBA" id="ARBA00004370"/>
    </source>
</evidence>
<evidence type="ECO:0000313" key="5">
    <source>
        <dbReference type="Proteomes" id="UP000094285"/>
    </source>
</evidence>
<gene>
    <name evidence="4" type="ORF">CANTADRAFT_46476</name>
</gene>
<keyword evidence="5" id="KW-1185">Reference proteome</keyword>
<evidence type="ECO:0000259" key="3">
    <source>
        <dbReference type="Pfam" id="PF07064"/>
    </source>
</evidence>
<dbReference type="STRING" id="984487.A0A1E4SMP8"/>
<dbReference type="Proteomes" id="UP000094285">
    <property type="component" value="Unassembled WGS sequence"/>
</dbReference>
<dbReference type="InterPro" id="IPR009771">
    <property type="entry name" value="RIC1_C"/>
</dbReference>
<dbReference type="RefSeq" id="XP_020065926.1">
    <property type="nucleotide sequence ID" value="XM_020209339.1"/>
</dbReference>
<keyword evidence="2" id="KW-0472">Membrane</keyword>
<sequence length="1044" mass="119970">MVWVESCPENLIALPFKEPIVKLIHIAHTSLLVVLTTSSVYLINQHTLLPIASHSRSAESIQLHGKNINVKTKHVSVNTAQLQKISTVNLFVQSDKDYLVIYQILINYSTSLYEINSIKSDLTLQSGLPLSYTSKKFSLASFIKSATKTIIHGGDKASINLENIEHLNNSGLEDELGGYIVESAKISVFKMLKIKIGLDRYWLKQNSHNLIIYNGHDRKPESEEEEEFENSHFQIINIQTFKNSVLSLDETEWYHNKSKLVYINYNLFKNYFIFVNEDKELWLLHFEVSEDSEIIPLGTKLQSDILTTKVKFYFNPQSDLILISANDELSIYKIDTTKSLLDNYGKIKDVNVDSTVVTWSSCGEFFTVLDKKTGYWSLHSKFGNSSFDSYELLNELEERNDENRQFLRSSNIIISPNSSSLYLINHNNSKLYRVNLLTRSYDSKILFRDSNYISVIYKNKSFVRFPILHKFKNINNRIEGFNGSSTKSAKSISGKLTISRNKFNQFSITYGNEIAISTPLNSEFSNSITGEVNHLLWFNFKNYYSDSLNIVNHFWFNDYLILINRKFDDEYIAKEGDEMNDNEMGHLVDEIIVLNTPMSKYGNGGENFVFDSDLILWKYDFKTPFISVDPTEISHNLTNLLILTKDLRLVIIELNDQKLILDESGDASDQKNYNIFIGVNKTIHLSTISSKLNLRNITKSTIIERKHFLFLLNTGELYLLKNQSARDSFANPVNAIKPSNMYDLILINQSVESFKTQSITFNDQEIEYLHVVNAHNLLIYELRDLVLNAFDKSATVYDGIESPGGLSGELHPVSVDIDNYQPVELNTSDGLESSLQLVVVENQVLDKSTTGGLIIKPKLSHKLVLNNFIENELIHRPLNSKEISSKYSKYNGYNYCLELLLFKYLTETFDSDTVLKSLISLIELNEDAERIFINCLRKIEVGFWEPFFDVLNTSPVDFMNRLIEKGNVELCYNFLIVYLNVKKEETPKDPGYLLDSKDKQIILKIVVMLDKAKKWDWCFELCRFIKLLEPSGVLLKEIRSSLSG</sequence>
<dbReference type="OrthoDB" id="67540at2759"/>
<reference evidence="5" key="1">
    <citation type="submission" date="2016-05" db="EMBL/GenBank/DDBJ databases">
        <title>Comparative genomics of biotechnologically important yeasts.</title>
        <authorList>
            <consortium name="DOE Joint Genome Institute"/>
            <person name="Riley R."/>
            <person name="Haridas S."/>
            <person name="Wolfe K.H."/>
            <person name="Lopes M.R."/>
            <person name="Hittinger C.T."/>
            <person name="Goker M."/>
            <person name="Salamov A."/>
            <person name="Wisecaver J."/>
            <person name="Long T.M."/>
            <person name="Aerts A.L."/>
            <person name="Barry K."/>
            <person name="Choi C."/>
            <person name="Clum A."/>
            <person name="Coughlan A.Y."/>
            <person name="Deshpande S."/>
            <person name="Douglass A.P."/>
            <person name="Hanson S.J."/>
            <person name="Klenk H.-P."/>
            <person name="Labutti K."/>
            <person name="Lapidus A."/>
            <person name="Lindquist E."/>
            <person name="Lipzen A."/>
            <person name="Meier-Kolthoff J.P."/>
            <person name="Ohm R.A."/>
            <person name="Otillar R.P."/>
            <person name="Pangilinan J."/>
            <person name="Peng Y."/>
            <person name="Rokas A."/>
            <person name="Rosa C.A."/>
            <person name="Scheuner C."/>
            <person name="Sibirny A.A."/>
            <person name="Slot J.C."/>
            <person name="Stielow J.B."/>
            <person name="Sun H."/>
            <person name="Kurtzman C.P."/>
            <person name="Blackwell M."/>
            <person name="Grigoriev I.V."/>
            <person name="Jeffries T.W."/>
        </authorList>
    </citation>
    <scope>NUCLEOTIDE SEQUENCE [LARGE SCALE GENOMIC DNA]</scope>
    <source>
        <strain evidence="5">NRRL Y-17324</strain>
    </source>
</reference>
<dbReference type="PANTHER" id="PTHR22746:SF10">
    <property type="entry name" value="GUANINE NUCLEOTIDE EXCHANGE FACTOR SUBUNIT RIC1"/>
    <property type="match status" value="1"/>
</dbReference>